<dbReference type="Proteomes" id="UP000053573">
    <property type="component" value="Unassembled WGS sequence"/>
</dbReference>
<accession>A0A0H1BKJ6</accession>
<comment type="caution">
    <text evidence="1">The sequence shown here is derived from an EMBL/GenBank/DDBJ whole genome shotgun (WGS) entry which is preliminary data.</text>
</comment>
<keyword evidence="2" id="KW-1185">Reference proteome</keyword>
<dbReference type="EMBL" id="LDEV01001316">
    <property type="protein sequence ID" value="KLJ11830.1"/>
    <property type="molecule type" value="Genomic_DNA"/>
</dbReference>
<dbReference type="AlphaFoldDB" id="A0A0H1BKJ6"/>
<reference evidence="2" key="1">
    <citation type="journal article" date="2015" name="PLoS Genet.">
        <title>The dynamic genome and transcriptome of the human fungal pathogen Blastomyces and close relative Emmonsia.</title>
        <authorList>
            <person name="Munoz J.F."/>
            <person name="Gauthier G.M."/>
            <person name="Desjardins C.A."/>
            <person name="Gallo J.E."/>
            <person name="Holder J."/>
            <person name="Sullivan T.D."/>
            <person name="Marty A.J."/>
            <person name="Carmen J.C."/>
            <person name="Chen Z."/>
            <person name="Ding L."/>
            <person name="Gujja S."/>
            <person name="Magrini V."/>
            <person name="Misas E."/>
            <person name="Mitreva M."/>
            <person name="Priest M."/>
            <person name="Saif S."/>
            <person name="Whiston E.A."/>
            <person name="Young S."/>
            <person name="Zeng Q."/>
            <person name="Goldman W.E."/>
            <person name="Mardis E.R."/>
            <person name="Taylor J.W."/>
            <person name="McEwen J.G."/>
            <person name="Clay O.K."/>
            <person name="Klein B.S."/>
            <person name="Cuomo C.A."/>
        </authorList>
    </citation>
    <scope>NUCLEOTIDE SEQUENCE [LARGE SCALE GENOMIC DNA]</scope>
    <source>
        <strain evidence="2">UAMH 139</strain>
    </source>
</reference>
<evidence type="ECO:0000313" key="2">
    <source>
        <dbReference type="Proteomes" id="UP000053573"/>
    </source>
</evidence>
<proteinExistence type="predicted"/>
<gene>
    <name evidence="1" type="ORF">EMPG_13013</name>
</gene>
<organism evidence="1 2">
    <name type="scientific">Blastomyces silverae</name>
    <dbReference type="NCBI Taxonomy" id="2060906"/>
    <lineage>
        <taxon>Eukaryota</taxon>
        <taxon>Fungi</taxon>
        <taxon>Dikarya</taxon>
        <taxon>Ascomycota</taxon>
        <taxon>Pezizomycotina</taxon>
        <taxon>Eurotiomycetes</taxon>
        <taxon>Eurotiomycetidae</taxon>
        <taxon>Onygenales</taxon>
        <taxon>Ajellomycetaceae</taxon>
        <taxon>Blastomyces</taxon>
    </lineage>
</organism>
<protein>
    <submittedName>
        <fullName evidence="1">Uncharacterized protein</fullName>
    </submittedName>
</protein>
<sequence>MPATTTQKSGIRTTPLKAETEKKKWPGSVFSIFFANCVGHSFIRGHPLKPALDRFGQVFQVVHLGPENLSHR</sequence>
<evidence type="ECO:0000313" key="1">
    <source>
        <dbReference type="EMBL" id="KLJ11830.1"/>
    </source>
</evidence>
<name>A0A0H1BKJ6_9EURO</name>